<evidence type="ECO:0000313" key="3">
    <source>
        <dbReference type="EMBL" id="RCJ36945.1"/>
    </source>
</evidence>
<evidence type="ECO:0000313" key="4">
    <source>
        <dbReference type="Proteomes" id="UP000252107"/>
    </source>
</evidence>
<dbReference type="GO" id="GO:0004867">
    <property type="term" value="F:serine-type endopeptidase inhibitor activity"/>
    <property type="evidence" value="ECO:0007669"/>
    <property type="project" value="InterPro"/>
</dbReference>
<dbReference type="InterPro" id="IPR042185">
    <property type="entry name" value="Serpin_sf_2"/>
</dbReference>
<feature type="domain" description="Serpin" evidence="2">
    <location>
        <begin position="84"/>
        <end position="442"/>
    </location>
</feature>
<dbReference type="InterPro" id="IPR023795">
    <property type="entry name" value="Serpin_CS"/>
</dbReference>
<dbReference type="Pfam" id="PF00079">
    <property type="entry name" value="Serpin"/>
    <property type="match status" value="1"/>
</dbReference>
<comment type="similarity">
    <text evidence="1">Belongs to the serpin family.</text>
</comment>
<proteinExistence type="inferred from homology"/>
<sequence>MNRQKLSGVKESFLQRRYGVSLGRRYVMAAASVVLLGVLSCSQVNNSSSSALAQSDIPQSESPLPKKTVSNDTRLVNGNNKFGFKLFSEILKNNSSENNIFISPSSVAIALAMTYNGASGSTQQAMAKTLELQGMSLPEINSAYASLKELLENPGEKVQLTIANSLWVNKGVSLQPDFLQKTQDFYKAKVTNLDFQDATAPDTINNWVKDNTSGKINKIIETIKPDEVLFLINAIYFKGKWSNEFDKSQTAEHPFFLISGKQKQHTMMSQTGDYRYYENEQFQAVSLPYGTDGKISFYVFLPRQNSNLNVLYQNLSLDNWEKWMTQFHKREGFIRLPRFKTDYDVTLNDALKALGMEEAFSDKANFSGIGKNLTISQVKHKTFVEVNEEGTEAAAATSVGIETTSLRQKPEPFRMIVDRPFFCAIRDNQTGSVLFMGSIVEPQ</sequence>
<dbReference type="CDD" id="cd19588">
    <property type="entry name" value="serpin_miropin-like"/>
    <property type="match status" value="1"/>
</dbReference>
<dbReference type="EMBL" id="LXQD01000131">
    <property type="protein sequence ID" value="RCJ36945.1"/>
    <property type="molecule type" value="Genomic_DNA"/>
</dbReference>
<accession>A0A367RKF1</accession>
<dbReference type="InterPro" id="IPR023796">
    <property type="entry name" value="Serpin_dom"/>
</dbReference>
<dbReference type="FunFam" id="3.30.497.10:FF:000001">
    <property type="entry name" value="Serine protease inhibitor"/>
    <property type="match status" value="1"/>
</dbReference>
<dbReference type="AlphaFoldDB" id="A0A367RKF1"/>
<dbReference type="GO" id="GO:0005615">
    <property type="term" value="C:extracellular space"/>
    <property type="evidence" value="ECO:0007669"/>
    <property type="project" value="InterPro"/>
</dbReference>
<dbReference type="Gene3D" id="3.30.497.10">
    <property type="entry name" value="Antithrombin, subunit I, domain 2"/>
    <property type="match status" value="1"/>
</dbReference>
<dbReference type="PANTHER" id="PTHR11461:SF211">
    <property type="entry name" value="GH10112P-RELATED"/>
    <property type="match status" value="1"/>
</dbReference>
<gene>
    <name evidence="3" type="ORF">A6770_15070</name>
</gene>
<comment type="caution">
    <text evidence="3">The sequence shown here is derived from an EMBL/GenBank/DDBJ whole genome shotgun (WGS) entry which is preliminary data.</text>
</comment>
<dbReference type="Gene3D" id="2.30.39.10">
    <property type="entry name" value="Alpha-1-antitrypsin, domain 1"/>
    <property type="match status" value="1"/>
</dbReference>
<evidence type="ECO:0000259" key="2">
    <source>
        <dbReference type="SMART" id="SM00093"/>
    </source>
</evidence>
<dbReference type="InterPro" id="IPR000215">
    <property type="entry name" value="Serpin_fam"/>
</dbReference>
<dbReference type="InterPro" id="IPR042178">
    <property type="entry name" value="Serpin_sf_1"/>
</dbReference>
<keyword evidence="4" id="KW-1185">Reference proteome</keyword>
<dbReference type="Proteomes" id="UP000252107">
    <property type="component" value="Unassembled WGS sequence"/>
</dbReference>
<dbReference type="InterPro" id="IPR036186">
    <property type="entry name" value="Serpin_sf"/>
</dbReference>
<reference evidence="3" key="1">
    <citation type="submission" date="2016-04" db="EMBL/GenBank/DDBJ databases">
        <authorList>
            <person name="Tabuchi Yagui T.R."/>
        </authorList>
    </citation>
    <scope>NUCLEOTIDE SEQUENCE [LARGE SCALE GENOMIC DNA]</scope>
    <source>
        <strain evidence="3">NIES-26</strain>
    </source>
</reference>
<dbReference type="PROSITE" id="PS00284">
    <property type="entry name" value="SERPIN"/>
    <property type="match status" value="1"/>
</dbReference>
<protein>
    <submittedName>
        <fullName evidence="3">Proteinase inhibitor I4 serpin</fullName>
    </submittedName>
</protein>
<dbReference type="SMART" id="SM00093">
    <property type="entry name" value="SERPIN"/>
    <property type="match status" value="1"/>
</dbReference>
<organism evidence="3 4">
    <name type="scientific">Nostoc minutum NIES-26</name>
    <dbReference type="NCBI Taxonomy" id="1844469"/>
    <lineage>
        <taxon>Bacteria</taxon>
        <taxon>Bacillati</taxon>
        <taxon>Cyanobacteriota</taxon>
        <taxon>Cyanophyceae</taxon>
        <taxon>Nostocales</taxon>
        <taxon>Nostocaceae</taxon>
        <taxon>Nostoc</taxon>
    </lineage>
</organism>
<dbReference type="PANTHER" id="PTHR11461">
    <property type="entry name" value="SERINE PROTEASE INHIBITOR, SERPIN"/>
    <property type="match status" value="1"/>
</dbReference>
<evidence type="ECO:0000256" key="1">
    <source>
        <dbReference type="RuleBase" id="RU000411"/>
    </source>
</evidence>
<dbReference type="SUPFAM" id="SSF56574">
    <property type="entry name" value="Serpins"/>
    <property type="match status" value="1"/>
</dbReference>
<name>A0A367RKF1_9NOSO</name>